<dbReference type="InterPro" id="IPR007050">
    <property type="entry name" value="HTH_bacterioopsin"/>
</dbReference>
<evidence type="ECO:0000313" key="6">
    <source>
        <dbReference type="Proteomes" id="UP000263012"/>
    </source>
</evidence>
<sequence length="203" mass="22699">MARVSAAEDVTAYSMSKSVDPHAPKHVTEEFSVPAVDELSEEIEETELEKTFTDGSSAIYRFERVSDRNCPCECIEQHGSPVVDVRGERGTLYVVFHAADREDLRQVIETVGEFHPQMEVRRLVQSRAEDEDGSKSLVFFDKSVLTDRQQQVLTTAHELGYFDHPKGANAGEVADELDIATATFIEHLSAAQRKLLNSILDTE</sequence>
<accession>A0A343TK54</accession>
<reference evidence="6" key="1">
    <citation type="submission" date="2017-11" db="EMBL/GenBank/DDBJ databases">
        <title>Phenotypic and genomic properties of facultatively anaerobic sulfur-reducing natronoarchaea from hypersaline soda lakes.</title>
        <authorList>
            <person name="Sorokin D.Y."/>
            <person name="Kublanov I.V."/>
            <person name="Roman P."/>
            <person name="Sinninghe Damste J.S."/>
            <person name="Golyshin P.N."/>
            <person name="Rojo D."/>
            <person name="Ciordia S."/>
            <person name="Mena M.D.C."/>
            <person name="Ferrer M."/>
            <person name="Messina E."/>
            <person name="Smedile F."/>
            <person name="La Spada G."/>
            <person name="La Cono V."/>
            <person name="Yakimov M.M."/>
        </authorList>
    </citation>
    <scope>NUCLEOTIDE SEQUENCE [LARGE SCALE GENOMIC DNA]</scope>
    <source>
        <strain evidence="6">AArc-Sl</strain>
    </source>
</reference>
<feature type="domain" description="DmsR-like N-terminal" evidence="4">
    <location>
        <begin position="2"/>
        <end position="126"/>
    </location>
</feature>
<evidence type="ECO:0000259" key="3">
    <source>
        <dbReference type="Pfam" id="PF04967"/>
    </source>
</evidence>
<evidence type="ECO:0000256" key="1">
    <source>
        <dbReference type="ARBA" id="ARBA00023015"/>
    </source>
</evidence>
<dbReference type="Gene3D" id="1.10.10.10">
    <property type="entry name" value="Winged helix-like DNA-binding domain superfamily/Winged helix DNA-binding domain"/>
    <property type="match status" value="1"/>
</dbReference>
<evidence type="ECO:0000259" key="4">
    <source>
        <dbReference type="Pfam" id="PF24277"/>
    </source>
</evidence>
<name>A0A343TK54_9EURY</name>
<dbReference type="AlphaFoldDB" id="A0A343TK54"/>
<dbReference type="EMBL" id="CP025066">
    <property type="protein sequence ID" value="AUX09476.1"/>
    <property type="molecule type" value="Genomic_DNA"/>
</dbReference>
<keyword evidence="2" id="KW-0804">Transcription</keyword>
<dbReference type="InterPro" id="IPR036388">
    <property type="entry name" value="WH-like_DNA-bd_sf"/>
</dbReference>
<evidence type="ECO:0000256" key="2">
    <source>
        <dbReference type="ARBA" id="ARBA00023163"/>
    </source>
</evidence>
<keyword evidence="6" id="KW-1185">Reference proteome</keyword>
<dbReference type="PANTHER" id="PTHR34236">
    <property type="entry name" value="DIMETHYL SULFOXIDE REDUCTASE TRANSCRIPTIONAL ACTIVATOR"/>
    <property type="match status" value="1"/>
</dbReference>
<keyword evidence="1" id="KW-0805">Transcription regulation</keyword>
<proteinExistence type="predicted"/>
<protein>
    <submittedName>
        <fullName evidence="5">Bacterio-opsin activator HTH domain protein</fullName>
    </submittedName>
</protein>
<evidence type="ECO:0000313" key="5">
    <source>
        <dbReference type="EMBL" id="AUX09476.1"/>
    </source>
</evidence>
<dbReference type="Pfam" id="PF04967">
    <property type="entry name" value="HTH_10"/>
    <property type="match status" value="1"/>
</dbReference>
<gene>
    <name evidence="5" type="ORF">AArcSl_1850</name>
</gene>
<dbReference type="PANTHER" id="PTHR34236:SF1">
    <property type="entry name" value="DIMETHYL SULFOXIDE REDUCTASE TRANSCRIPTIONAL ACTIVATOR"/>
    <property type="match status" value="1"/>
</dbReference>
<dbReference type="Proteomes" id="UP000263012">
    <property type="component" value="Chromosome"/>
</dbReference>
<organism evidence="5 6">
    <name type="scientific">Halalkaliarchaeum desulfuricum</name>
    <dbReference type="NCBI Taxonomy" id="2055893"/>
    <lineage>
        <taxon>Archaea</taxon>
        <taxon>Methanobacteriati</taxon>
        <taxon>Methanobacteriota</taxon>
        <taxon>Stenosarchaea group</taxon>
        <taxon>Halobacteria</taxon>
        <taxon>Halobacteriales</taxon>
        <taxon>Haloferacaceae</taxon>
        <taxon>Halalkaliarchaeum</taxon>
    </lineage>
</organism>
<dbReference type="KEGG" id="hdf:AArcSl_1850"/>
<dbReference type="Pfam" id="PF24277">
    <property type="entry name" value="DmsR_N"/>
    <property type="match status" value="1"/>
</dbReference>
<dbReference type="InterPro" id="IPR056433">
    <property type="entry name" value="DmsR-like_N"/>
</dbReference>
<feature type="domain" description="HTH bat-type" evidence="3">
    <location>
        <begin position="145"/>
        <end position="196"/>
    </location>
</feature>